<dbReference type="GO" id="GO:0016075">
    <property type="term" value="P:rRNA catabolic process"/>
    <property type="evidence" value="ECO:0007669"/>
    <property type="project" value="TreeGrafter"/>
</dbReference>
<comment type="similarity">
    <text evidence="1 3">Belongs to the PemK/MazF family.</text>
</comment>
<dbReference type="GO" id="GO:0003677">
    <property type="term" value="F:DNA binding"/>
    <property type="evidence" value="ECO:0007669"/>
    <property type="project" value="InterPro"/>
</dbReference>
<protein>
    <recommendedName>
        <fullName evidence="3">mRNA interferase</fullName>
        <ecNumber evidence="3">3.1.-.-</ecNumber>
    </recommendedName>
</protein>
<dbReference type="AlphaFoldDB" id="A0A2R9T2W9"/>
<evidence type="ECO:0000256" key="2">
    <source>
        <dbReference type="ARBA" id="ARBA00022649"/>
    </source>
</evidence>
<keyword evidence="2" id="KW-1277">Toxin-antitoxin system</keyword>
<organism evidence="4 5">
    <name type="scientific">Paenibacillus vortex V453</name>
    <dbReference type="NCBI Taxonomy" id="715225"/>
    <lineage>
        <taxon>Bacteria</taxon>
        <taxon>Bacillati</taxon>
        <taxon>Bacillota</taxon>
        <taxon>Bacilli</taxon>
        <taxon>Bacillales</taxon>
        <taxon>Paenibacillaceae</taxon>
        <taxon>Paenibacillus</taxon>
    </lineage>
</organism>
<evidence type="ECO:0000313" key="5">
    <source>
        <dbReference type="Proteomes" id="UP000003094"/>
    </source>
</evidence>
<comment type="caution">
    <text evidence="4">The sequence shown here is derived from an EMBL/GenBank/DDBJ whole genome shotgun (WGS) entry which is preliminary data.</text>
</comment>
<gene>
    <name evidence="4" type="ORF">PVOR_01625</name>
</gene>
<evidence type="ECO:0000256" key="3">
    <source>
        <dbReference type="PIRNR" id="PIRNR033490"/>
    </source>
</evidence>
<dbReference type="PIRSF" id="PIRSF033490">
    <property type="entry name" value="MazF"/>
    <property type="match status" value="1"/>
</dbReference>
<keyword evidence="3" id="KW-0378">Hydrolase</keyword>
<keyword evidence="3" id="KW-0540">Nuclease</keyword>
<dbReference type="InterPro" id="IPR011067">
    <property type="entry name" value="Plasmid_toxin/cell-grow_inhib"/>
</dbReference>
<dbReference type="Proteomes" id="UP000003094">
    <property type="component" value="Unassembled WGS sequence"/>
</dbReference>
<reference evidence="4 5" key="1">
    <citation type="journal article" date="2010" name="BMC Genomics">
        <title>Genome sequence of the pattern forming Paenibacillus vortex bacterium reveals potential for thriving in complex environments.</title>
        <authorList>
            <person name="Sirota-Madi A."/>
            <person name="Olender T."/>
            <person name="Helman Y."/>
            <person name="Ingham C."/>
            <person name="Brainis I."/>
            <person name="Roth D."/>
            <person name="Hagi E."/>
            <person name="Brodsky L."/>
            <person name="Leshkowitz D."/>
            <person name="Galatenko V."/>
            <person name="Nikolaev V."/>
            <person name="Mugasimangalam R.C."/>
            <person name="Bransburg-Zabary S."/>
            <person name="Gutnick D.L."/>
            <person name="Lancet D."/>
            <person name="Ben-Jacob E."/>
        </authorList>
    </citation>
    <scope>NUCLEOTIDE SEQUENCE [LARGE SCALE GENOMIC DNA]</scope>
    <source>
        <strain evidence="4 5">V453</strain>
    </source>
</reference>
<keyword evidence="5" id="KW-1185">Reference proteome</keyword>
<dbReference type="SUPFAM" id="SSF50118">
    <property type="entry name" value="Cell growth inhibitor/plasmid maintenance toxic component"/>
    <property type="match status" value="1"/>
</dbReference>
<proteinExistence type="inferred from homology"/>
<evidence type="ECO:0000313" key="4">
    <source>
        <dbReference type="EMBL" id="EFU43870.1"/>
    </source>
</evidence>
<comment type="function">
    <text evidence="3">Toxic component of a type II toxin-antitoxin (TA) system.</text>
</comment>
<dbReference type="EMBL" id="ADHJ01000001">
    <property type="protein sequence ID" value="EFU43870.1"/>
    <property type="molecule type" value="Genomic_DNA"/>
</dbReference>
<evidence type="ECO:0000256" key="1">
    <source>
        <dbReference type="ARBA" id="ARBA00007521"/>
    </source>
</evidence>
<accession>A0A2R9T2W9</accession>
<dbReference type="Pfam" id="PF02452">
    <property type="entry name" value="PemK_toxin"/>
    <property type="match status" value="1"/>
</dbReference>
<dbReference type="PANTHER" id="PTHR33988">
    <property type="entry name" value="ENDORIBONUCLEASE MAZF-RELATED"/>
    <property type="match status" value="1"/>
</dbReference>
<dbReference type="EC" id="3.1.-.-" evidence="3"/>
<sequence>MGTIIEKSKIELEKRIKRGEIYMCKLPKGPGSVQSNYRPVLIIQNDIGNQFSPTTLIAPISRKNKPLPTHVQLNEGVAGLLYSSFVLCEQIRTVDKSYLTKYIGKLRFDSIEFKEIETSILISLGFN</sequence>
<dbReference type="Gene3D" id="2.30.30.110">
    <property type="match status" value="1"/>
</dbReference>
<dbReference type="KEGG" id="pvo:PVOR_01625"/>
<name>A0A2R9T2W9_9BACL</name>
<dbReference type="PANTHER" id="PTHR33988:SF2">
    <property type="entry name" value="ENDORIBONUCLEASE MAZF"/>
    <property type="match status" value="1"/>
</dbReference>
<dbReference type="GO" id="GO:0006402">
    <property type="term" value="P:mRNA catabolic process"/>
    <property type="evidence" value="ECO:0007669"/>
    <property type="project" value="TreeGrafter"/>
</dbReference>
<keyword evidence="3" id="KW-0255">Endonuclease</keyword>
<dbReference type="RefSeq" id="WP_006207289.1">
    <property type="nucleotide sequence ID" value="NZ_ADHJ01000001.1"/>
</dbReference>
<dbReference type="GO" id="GO:0016787">
    <property type="term" value="F:hydrolase activity"/>
    <property type="evidence" value="ECO:0007669"/>
    <property type="project" value="UniProtKB-KW"/>
</dbReference>
<dbReference type="GO" id="GO:0004521">
    <property type="term" value="F:RNA endonuclease activity"/>
    <property type="evidence" value="ECO:0007669"/>
    <property type="project" value="TreeGrafter"/>
</dbReference>
<dbReference type="InterPro" id="IPR003477">
    <property type="entry name" value="PemK-like"/>
</dbReference>